<name>A0A0J7JTY4_LASNI</name>
<dbReference type="EMBL" id="LBMM01032194">
    <property type="protein sequence ID" value="KMQ81743.1"/>
    <property type="molecule type" value="Genomic_DNA"/>
</dbReference>
<gene>
    <name evidence="1" type="ORF">RF55_25370</name>
</gene>
<accession>A0A0J7JTY4</accession>
<evidence type="ECO:0000313" key="1">
    <source>
        <dbReference type="EMBL" id="KMQ81743.1"/>
    </source>
</evidence>
<dbReference type="PaxDb" id="67767-A0A0J7JTY4"/>
<evidence type="ECO:0000313" key="2">
    <source>
        <dbReference type="Proteomes" id="UP000036403"/>
    </source>
</evidence>
<organism evidence="1 2">
    <name type="scientific">Lasius niger</name>
    <name type="common">Black garden ant</name>
    <dbReference type="NCBI Taxonomy" id="67767"/>
    <lineage>
        <taxon>Eukaryota</taxon>
        <taxon>Metazoa</taxon>
        <taxon>Ecdysozoa</taxon>
        <taxon>Arthropoda</taxon>
        <taxon>Hexapoda</taxon>
        <taxon>Insecta</taxon>
        <taxon>Pterygota</taxon>
        <taxon>Neoptera</taxon>
        <taxon>Endopterygota</taxon>
        <taxon>Hymenoptera</taxon>
        <taxon>Apocrita</taxon>
        <taxon>Aculeata</taxon>
        <taxon>Formicoidea</taxon>
        <taxon>Formicidae</taxon>
        <taxon>Formicinae</taxon>
        <taxon>Lasius</taxon>
        <taxon>Lasius</taxon>
    </lineage>
</organism>
<dbReference type="Proteomes" id="UP000036403">
    <property type="component" value="Unassembled WGS sequence"/>
</dbReference>
<sequence>MKYICTGLVLGHYWRFIIQPWQMALLVQRVCHEKGSGGYNLPLWLRRRPDKETEDLISTVPLGLGIVSGLLDSWAR</sequence>
<dbReference type="AlphaFoldDB" id="A0A0J7JTY4"/>
<reference evidence="1 2" key="1">
    <citation type="submission" date="2015-04" db="EMBL/GenBank/DDBJ databases">
        <title>Lasius niger genome sequencing.</title>
        <authorList>
            <person name="Konorov E.A."/>
            <person name="Nikitin M.A."/>
            <person name="Kirill M.V."/>
            <person name="Chang P."/>
        </authorList>
    </citation>
    <scope>NUCLEOTIDE SEQUENCE [LARGE SCALE GENOMIC DNA]</scope>
    <source>
        <tissue evidence="1">Whole</tissue>
    </source>
</reference>
<proteinExistence type="predicted"/>
<comment type="caution">
    <text evidence="1">The sequence shown here is derived from an EMBL/GenBank/DDBJ whole genome shotgun (WGS) entry which is preliminary data.</text>
</comment>
<protein>
    <submittedName>
        <fullName evidence="1">Uncharacterized protein</fullName>
    </submittedName>
</protein>
<keyword evidence="2" id="KW-1185">Reference proteome</keyword>